<keyword evidence="1" id="KW-1133">Transmembrane helix</keyword>
<gene>
    <name evidence="2" type="ORF">FC770_11015</name>
</gene>
<protein>
    <submittedName>
        <fullName evidence="2">ABC transporter permease</fullName>
    </submittedName>
</protein>
<feature type="transmembrane region" description="Helical" evidence="1">
    <location>
        <begin position="195"/>
        <end position="214"/>
    </location>
</feature>
<organism evidence="2 3">
    <name type="scientific">Nocardioides jishulii</name>
    <dbReference type="NCBI Taxonomy" id="2575440"/>
    <lineage>
        <taxon>Bacteria</taxon>
        <taxon>Bacillati</taxon>
        <taxon>Actinomycetota</taxon>
        <taxon>Actinomycetes</taxon>
        <taxon>Propionibacteriales</taxon>
        <taxon>Nocardioidaceae</taxon>
        <taxon>Nocardioides</taxon>
    </lineage>
</organism>
<feature type="transmembrane region" description="Helical" evidence="1">
    <location>
        <begin position="48"/>
        <end position="68"/>
    </location>
</feature>
<accession>A0A4U2YKQ2</accession>
<evidence type="ECO:0000313" key="2">
    <source>
        <dbReference type="EMBL" id="TKI61344.1"/>
    </source>
</evidence>
<sequence length="278" mass="29784">MSTPATATASTAAPVNRTFDVSGTRPVPFARLVKVELRKMTDTRAGRWMLGIIALATAGVVVLGFVLTRDDVDDRTFLSFFENTNTPQMLLLPVLGILLITQEWGQRTTLTTFALEPSRVKVVAAKTVAALLFGLAAVLLAGVISAVAAVVGGAADPWLDTEWLRLANLTLLQVMAVLQGVGFGLLLLNSAGAIVLFFALPVVVNIVAGFSSWVRENSPWFDIAMAQAPLYGYDPMTGERLAAALSGEQWTQLGVVTVIWIVLPFVIGMARVLRGEMK</sequence>
<feature type="transmembrane region" description="Helical" evidence="1">
    <location>
        <begin position="250"/>
        <end position="273"/>
    </location>
</feature>
<keyword evidence="1" id="KW-0472">Membrane</keyword>
<dbReference type="RefSeq" id="WP_137066183.1">
    <property type="nucleotide sequence ID" value="NZ_CP040748.1"/>
</dbReference>
<keyword evidence="1" id="KW-0812">Transmembrane</keyword>
<feature type="transmembrane region" description="Helical" evidence="1">
    <location>
        <begin position="166"/>
        <end position="188"/>
    </location>
</feature>
<comment type="caution">
    <text evidence="2">The sequence shown here is derived from an EMBL/GenBank/DDBJ whole genome shotgun (WGS) entry which is preliminary data.</text>
</comment>
<dbReference type="EMBL" id="SZPY01000003">
    <property type="protein sequence ID" value="TKI61344.1"/>
    <property type="molecule type" value="Genomic_DNA"/>
</dbReference>
<feature type="transmembrane region" description="Helical" evidence="1">
    <location>
        <begin position="127"/>
        <end position="154"/>
    </location>
</feature>
<evidence type="ECO:0000313" key="3">
    <source>
        <dbReference type="Proteomes" id="UP000307808"/>
    </source>
</evidence>
<dbReference type="AlphaFoldDB" id="A0A4U2YKQ2"/>
<reference evidence="2 3" key="1">
    <citation type="submission" date="2019-04" db="EMBL/GenBank/DDBJ databases">
        <authorList>
            <person name="Dong K."/>
        </authorList>
    </citation>
    <scope>NUCLEOTIDE SEQUENCE [LARGE SCALE GENOMIC DNA]</scope>
    <source>
        <strain evidence="3">dk3543</strain>
    </source>
</reference>
<proteinExistence type="predicted"/>
<keyword evidence="3" id="KW-1185">Reference proteome</keyword>
<dbReference type="Proteomes" id="UP000307808">
    <property type="component" value="Unassembled WGS sequence"/>
</dbReference>
<name>A0A4U2YKQ2_9ACTN</name>
<dbReference type="OrthoDB" id="3822725at2"/>
<evidence type="ECO:0000256" key="1">
    <source>
        <dbReference type="SAM" id="Phobius"/>
    </source>
</evidence>